<dbReference type="STRING" id="1423730.FC75_GL000189"/>
<reference evidence="2 3" key="1">
    <citation type="journal article" date="2015" name="Genome Announc.">
        <title>Expanding the biotechnology potential of lactobacilli through comparative genomics of 213 strains and associated genera.</title>
        <authorList>
            <person name="Sun Z."/>
            <person name="Harris H.M."/>
            <person name="McCann A."/>
            <person name="Guo C."/>
            <person name="Argimon S."/>
            <person name="Zhang W."/>
            <person name="Yang X."/>
            <person name="Jeffery I.B."/>
            <person name="Cooney J.C."/>
            <person name="Kagawa T.F."/>
            <person name="Liu W."/>
            <person name="Song Y."/>
            <person name="Salvetti E."/>
            <person name="Wrobel A."/>
            <person name="Rasinkangas P."/>
            <person name="Parkhill J."/>
            <person name="Rea M.C."/>
            <person name="O'Sullivan O."/>
            <person name="Ritari J."/>
            <person name="Douillard F.P."/>
            <person name="Paul Ross R."/>
            <person name="Yang R."/>
            <person name="Briner A.E."/>
            <person name="Felis G.E."/>
            <person name="de Vos W.M."/>
            <person name="Barrangou R."/>
            <person name="Klaenhammer T.R."/>
            <person name="Caufield P.W."/>
            <person name="Cui Y."/>
            <person name="Zhang H."/>
            <person name="O'Toole P.W."/>
        </authorList>
    </citation>
    <scope>NUCLEOTIDE SEQUENCE [LARGE SCALE GENOMIC DNA]</scope>
    <source>
        <strain evidence="2 3">DSM 22697</strain>
    </source>
</reference>
<feature type="compositionally biased region" description="Acidic residues" evidence="1">
    <location>
        <begin position="220"/>
        <end position="231"/>
    </location>
</feature>
<keyword evidence="3" id="KW-1185">Reference proteome</keyword>
<dbReference type="InterPro" id="IPR046028">
    <property type="entry name" value="DUF5986"/>
</dbReference>
<dbReference type="Pfam" id="PF19448">
    <property type="entry name" value="DUF5986"/>
    <property type="match status" value="1"/>
</dbReference>
<evidence type="ECO:0000313" key="2">
    <source>
        <dbReference type="EMBL" id="KRN19282.1"/>
    </source>
</evidence>
<protein>
    <submittedName>
        <fullName evidence="2">Uncharacterized protein</fullName>
    </submittedName>
</protein>
<name>A0A0R2ESA4_9LACO</name>
<evidence type="ECO:0000256" key="1">
    <source>
        <dbReference type="SAM" id="MobiDB-lite"/>
    </source>
</evidence>
<dbReference type="EMBL" id="AYZJ01000076">
    <property type="protein sequence ID" value="KRN19282.1"/>
    <property type="molecule type" value="Genomic_DNA"/>
</dbReference>
<evidence type="ECO:0000313" key="3">
    <source>
        <dbReference type="Proteomes" id="UP000050865"/>
    </source>
</evidence>
<gene>
    <name evidence="2" type="ORF">FC75_GL000189</name>
</gene>
<dbReference type="AlphaFoldDB" id="A0A0R2ESA4"/>
<dbReference type="Proteomes" id="UP000050865">
    <property type="component" value="Unassembled WGS sequence"/>
</dbReference>
<comment type="caution">
    <text evidence="2">The sequence shown here is derived from an EMBL/GenBank/DDBJ whole genome shotgun (WGS) entry which is preliminary data.</text>
</comment>
<accession>A0A0R2ESA4</accession>
<dbReference type="PATRIC" id="fig|1423730.4.peg.201"/>
<feature type="region of interest" description="Disordered" evidence="1">
    <location>
        <begin position="220"/>
        <end position="243"/>
    </location>
</feature>
<organism evidence="2 3">
    <name type="scientific">Lacticaseibacillus camelliae DSM 22697 = JCM 13995</name>
    <dbReference type="NCBI Taxonomy" id="1423730"/>
    <lineage>
        <taxon>Bacteria</taxon>
        <taxon>Bacillati</taxon>
        <taxon>Bacillota</taxon>
        <taxon>Bacilli</taxon>
        <taxon>Lactobacillales</taxon>
        <taxon>Lactobacillaceae</taxon>
        <taxon>Lacticaseibacillus</taxon>
    </lineage>
</organism>
<proteinExistence type="predicted"/>
<sequence>MRKNRILLNFVNRRDMILISNTKGRFAMKPNPTILHAAVDVMSTTARDVRPDFDASIASVNHTGLSQAVWARRGQQTTDKFPENDNIKIRHVQRGGFWQFEAVVDVQQREVFLLMTHDNLKALQKRFKANGYCHHYLFSLLRLNPEAKSEQQSLFQLDEDEEAAREKDCDNILGEFAGEIDRVYVVAFDYAESLPTGGAVYLLDQNGSTIESMDISDMLVDQEETTEEDSLGTDPVKRPSESTPLVKLKIKKA</sequence>